<dbReference type="SMART" id="SM00448">
    <property type="entry name" value="REC"/>
    <property type="match status" value="1"/>
</dbReference>
<dbReference type="PROSITE" id="PS01124">
    <property type="entry name" value="HTH_ARAC_FAMILY_2"/>
    <property type="match status" value="1"/>
</dbReference>
<feature type="domain" description="HTH araC/xylS-type" evidence="5">
    <location>
        <begin position="441"/>
        <end position="539"/>
    </location>
</feature>
<gene>
    <name evidence="7" type="ORF">ACFPOF_24765</name>
</gene>
<name>A0ABW0I3U4_9BACL</name>
<dbReference type="Pfam" id="PF00072">
    <property type="entry name" value="Response_reg"/>
    <property type="match status" value="1"/>
</dbReference>
<evidence type="ECO:0000256" key="4">
    <source>
        <dbReference type="PROSITE-ProRule" id="PRU00169"/>
    </source>
</evidence>
<keyword evidence="3" id="KW-0804">Transcription</keyword>
<protein>
    <submittedName>
        <fullName evidence="7">Response regulator</fullName>
    </submittedName>
</protein>
<comment type="caution">
    <text evidence="7">The sequence shown here is derived from an EMBL/GenBank/DDBJ whole genome shotgun (WGS) entry which is preliminary data.</text>
</comment>
<dbReference type="PANTHER" id="PTHR43280">
    <property type="entry name" value="ARAC-FAMILY TRANSCRIPTIONAL REGULATOR"/>
    <property type="match status" value="1"/>
</dbReference>
<evidence type="ECO:0000259" key="5">
    <source>
        <dbReference type="PROSITE" id="PS01124"/>
    </source>
</evidence>
<sequence length="543" mass="62520">MYRLLIVDNEDYVVEGLINVFHQLTHLDLEVIGAYSGKEALERLQRTKIDIVVSDIRMPGMDGMTLQHEICRLWPSCQMIFLSGFNDFDYVQKAIRKGAVDYVLKTDGDEVVIAAVEKAIQKLEAAIEIEQLIAKSKSQMQMAMAALQKEFFSNLLQGDRIGESIIVRQFEELQIPLNPSLPALQVVGRVDEWAEGISYYDRYLLMYSIRNIASEYLDTTVDQVSIVYDRFNLIWFIQPKELHPSAVNRVQEETWSMVGRFVQGTFERIQMACKELIKLKLSVVLANRPIEWKLSARKFAEIKSKLSWGLGSGQELLIVDQEETGREASNFTTAQDTVHRLNRLEQCLENNLKSEFMAILRELFQKETYDKNYYMVVSLLFSLQAGERSRAAEIPLEWDRLARPDLHESWNEAVEYLVHCAEAIFDYKDRILHEEEDELVGKVKKLIADNLANELSLTVIADKVKHNSSYLSRLFKQKNGIGVSEYISDFRIQKTKELLADPSRKINDIATAAGFASVQYFYRVFKKATQMTPQEFRDRSAGK</sequence>
<accession>A0ABW0I3U4</accession>
<dbReference type="SUPFAM" id="SSF52172">
    <property type="entry name" value="CheY-like"/>
    <property type="match status" value="1"/>
</dbReference>
<proteinExistence type="predicted"/>
<evidence type="ECO:0000256" key="2">
    <source>
        <dbReference type="ARBA" id="ARBA00023125"/>
    </source>
</evidence>
<dbReference type="Pfam" id="PF12833">
    <property type="entry name" value="HTH_18"/>
    <property type="match status" value="1"/>
</dbReference>
<dbReference type="InterPro" id="IPR018062">
    <property type="entry name" value="HTH_AraC-typ_CS"/>
</dbReference>
<evidence type="ECO:0000313" key="7">
    <source>
        <dbReference type="EMBL" id="MFC5405967.1"/>
    </source>
</evidence>
<evidence type="ECO:0000256" key="3">
    <source>
        <dbReference type="ARBA" id="ARBA00023163"/>
    </source>
</evidence>
<evidence type="ECO:0000259" key="6">
    <source>
        <dbReference type="PROSITE" id="PS50110"/>
    </source>
</evidence>
<keyword evidence="8" id="KW-1185">Reference proteome</keyword>
<dbReference type="EMBL" id="JBHSMI010000052">
    <property type="protein sequence ID" value="MFC5405967.1"/>
    <property type="molecule type" value="Genomic_DNA"/>
</dbReference>
<evidence type="ECO:0000256" key="1">
    <source>
        <dbReference type="ARBA" id="ARBA00023015"/>
    </source>
</evidence>
<dbReference type="InterPro" id="IPR018060">
    <property type="entry name" value="HTH_AraC"/>
</dbReference>
<dbReference type="InterPro" id="IPR009057">
    <property type="entry name" value="Homeodomain-like_sf"/>
</dbReference>
<dbReference type="PROSITE" id="PS50110">
    <property type="entry name" value="RESPONSE_REGULATORY"/>
    <property type="match status" value="1"/>
</dbReference>
<dbReference type="InterPro" id="IPR011006">
    <property type="entry name" value="CheY-like_superfamily"/>
</dbReference>
<dbReference type="InterPro" id="IPR001789">
    <property type="entry name" value="Sig_transdc_resp-reg_receiver"/>
</dbReference>
<keyword evidence="1" id="KW-0805">Transcription regulation</keyword>
<dbReference type="RefSeq" id="WP_378137727.1">
    <property type="nucleotide sequence ID" value="NZ_JBHSMI010000052.1"/>
</dbReference>
<reference evidence="8" key="1">
    <citation type="journal article" date="2019" name="Int. J. Syst. Evol. Microbiol.">
        <title>The Global Catalogue of Microorganisms (GCM) 10K type strain sequencing project: providing services to taxonomists for standard genome sequencing and annotation.</title>
        <authorList>
            <consortium name="The Broad Institute Genomics Platform"/>
            <consortium name="The Broad Institute Genome Sequencing Center for Infectious Disease"/>
            <person name="Wu L."/>
            <person name="Ma J."/>
        </authorList>
    </citation>
    <scope>NUCLEOTIDE SEQUENCE [LARGE SCALE GENOMIC DNA]</scope>
    <source>
        <strain evidence="8">CGMCC 1.18575</strain>
    </source>
</reference>
<dbReference type="SMART" id="SM00342">
    <property type="entry name" value="HTH_ARAC"/>
    <property type="match status" value="1"/>
</dbReference>
<feature type="modified residue" description="4-aspartylphosphate" evidence="4">
    <location>
        <position position="55"/>
    </location>
</feature>
<dbReference type="Proteomes" id="UP001596113">
    <property type="component" value="Unassembled WGS sequence"/>
</dbReference>
<dbReference type="PANTHER" id="PTHR43280:SF28">
    <property type="entry name" value="HTH-TYPE TRANSCRIPTIONAL ACTIVATOR RHAS"/>
    <property type="match status" value="1"/>
</dbReference>
<feature type="domain" description="Response regulatory" evidence="6">
    <location>
        <begin position="3"/>
        <end position="120"/>
    </location>
</feature>
<keyword evidence="4" id="KW-0597">Phosphoprotein</keyword>
<dbReference type="PROSITE" id="PS00041">
    <property type="entry name" value="HTH_ARAC_FAMILY_1"/>
    <property type="match status" value="1"/>
</dbReference>
<keyword evidence="2" id="KW-0238">DNA-binding</keyword>
<dbReference type="Gene3D" id="1.10.10.60">
    <property type="entry name" value="Homeodomain-like"/>
    <property type="match status" value="2"/>
</dbReference>
<organism evidence="7 8">
    <name type="scientific">Cohnella soli</name>
    <dbReference type="NCBI Taxonomy" id="425005"/>
    <lineage>
        <taxon>Bacteria</taxon>
        <taxon>Bacillati</taxon>
        <taxon>Bacillota</taxon>
        <taxon>Bacilli</taxon>
        <taxon>Bacillales</taxon>
        <taxon>Paenibacillaceae</taxon>
        <taxon>Cohnella</taxon>
    </lineage>
</organism>
<dbReference type="InterPro" id="IPR020449">
    <property type="entry name" value="Tscrpt_reg_AraC-type_HTH"/>
</dbReference>
<dbReference type="PRINTS" id="PR00032">
    <property type="entry name" value="HTHARAC"/>
</dbReference>
<dbReference type="CDD" id="cd17536">
    <property type="entry name" value="REC_YesN-like"/>
    <property type="match status" value="1"/>
</dbReference>
<dbReference type="SUPFAM" id="SSF46689">
    <property type="entry name" value="Homeodomain-like"/>
    <property type="match status" value="2"/>
</dbReference>
<dbReference type="Gene3D" id="3.40.50.2300">
    <property type="match status" value="1"/>
</dbReference>
<evidence type="ECO:0000313" key="8">
    <source>
        <dbReference type="Proteomes" id="UP001596113"/>
    </source>
</evidence>